<evidence type="ECO:0000256" key="3">
    <source>
        <dbReference type="ARBA" id="ARBA00023015"/>
    </source>
</evidence>
<dbReference type="CDD" id="cd11393">
    <property type="entry name" value="bHLH_AtbHLH_like"/>
    <property type="match status" value="1"/>
</dbReference>
<dbReference type="InterPro" id="IPR045239">
    <property type="entry name" value="bHLH95_bHLH"/>
</dbReference>
<keyword evidence="4" id="KW-0804">Transcription</keyword>
<feature type="domain" description="BHLH" evidence="6">
    <location>
        <begin position="169"/>
        <end position="218"/>
    </location>
</feature>
<reference evidence="7 8" key="1">
    <citation type="journal article" date="2022" name="Nat. Plants">
        <title>Genomes of leafy and leafless Platanthera orchids illuminate the evolution of mycoheterotrophy.</title>
        <authorList>
            <person name="Li M.H."/>
            <person name="Liu K.W."/>
            <person name="Li Z."/>
            <person name="Lu H.C."/>
            <person name="Ye Q.L."/>
            <person name="Zhang D."/>
            <person name="Wang J.Y."/>
            <person name="Li Y.F."/>
            <person name="Zhong Z.M."/>
            <person name="Liu X."/>
            <person name="Yu X."/>
            <person name="Liu D.K."/>
            <person name="Tu X.D."/>
            <person name="Liu B."/>
            <person name="Hao Y."/>
            <person name="Liao X.Y."/>
            <person name="Jiang Y.T."/>
            <person name="Sun W.H."/>
            <person name="Chen J."/>
            <person name="Chen Y.Q."/>
            <person name="Ai Y."/>
            <person name="Zhai J.W."/>
            <person name="Wu S.S."/>
            <person name="Zhou Z."/>
            <person name="Hsiao Y.Y."/>
            <person name="Wu W.L."/>
            <person name="Chen Y.Y."/>
            <person name="Lin Y.F."/>
            <person name="Hsu J.L."/>
            <person name="Li C.Y."/>
            <person name="Wang Z.W."/>
            <person name="Zhao X."/>
            <person name="Zhong W.Y."/>
            <person name="Ma X.K."/>
            <person name="Ma L."/>
            <person name="Huang J."/>
            <person name="Chen G.Z."/>
            <person name="Huang M.Z."/>
            <person name="Huang L."/>
            <person name="Peng D.H."/>
            <person name="Luo Y.B."/>
            <person name="Zou S.Q."/>
            <person name="Chen S.P."/>
            <person name="Lan S."/>
            <person name="Tsai W.C."/>
            <person name="Van de Peer Y."/>
            <person name="Liu Z.J."/>
        </authorList>
    </citation>
    <scope>NUCLEOTIDE SEQUENCE [LARGE SCALE GENOMIC DNA]</scope>
    <source>
        <strain evidence="7">Lor288</strain>
    </source>
</reference>
<dbReference type="Proteomes" id="UP001412067">
    <property type="component" value="Unassembled WGS sequence"/>
</dbReference>
<comment type="caution">
    <text evidence="7">The sequence shown here is derived from an EMBL/GenBank/DDBJ whole genome shotgun (WGS) entry which is preliminary data.</text>
</comment>
<evidence type="ECO:0000313" key="8">
    <source>
        <dbReference type="Proteomes" id="UP001412067"/>
    </source>
</evidence>
<gene>
    <name evidence="7" type="primary">BHLH117</name>
    <name evidence="7" type="ORF">KSP40_PGU012530</name>
</gene>
<dbReference type="SMART" id="SM00353">
    <property type="entry name" value="HLH"/>
    <property type="match status" value="1"/>
</dbReference>
<dbReference type="PROSITE" id="PS50888">
    <property type="entry name" value="BHLH"/>
    <property type="match status" value="1"/>
</dbReference>
<proteinExistence type="inferred from homology"/>
<comment type="similarity">
    <text evidence="2">Belongs to the bHLH protein family.</text>
</comment>
<dbReference type="PANTHER" id="PTHR45914:SF24">
    <property type="entry name" value="BHLH DOMAIN-CONTAINING PROTEIN"/>
    <property type="match status" value="1"/>
</dbReference>
<keyword evidence="8" id="KW-1185">Reference proteome</keyword>
<sequence>MESSSRTRILVSPSLSSPFPFTDGVALHGLDCGGFTPFPSLLHEQAGASSAIKFSGSNLSFHPFMMIEHVDPASRALIPAPTSFKVDSSGFLQLPNLLSLEPPQDPFMERLITCSTRRNSIDDASASLNPQSTPLKRSRMCSEYLRPPALAPPPHQQLAEERIMSTHQTPSPSSTERSRQRRQLISERIRILEKLMPWERRVDTGTMLEEASKYIKFLEAQVTALETMPAASGFTPPSLPPKNAFGMERLTRQQLLQVMVNSSIIQNMLYKKGFCIVSVEQVALLRQAKERRMQPLLLLGHLGRG</sequence>
<dbReference type="Pfam" id="PF00010">
    <property type="entry name" value="HLH"/>
    <property type="match status" value="1"/>
</dbReference>
<evidence type="ECO:0000313" key="7">
    <source>
        <dbReference type="EMBL" id="KAK8953178.1"/>
    </source>
</evidence>
<evidence type="ECO:0000259" key="6">
    <source>
        <dbReference type="PROSITE" id="PS50888"/>
    </source>
</evidence>
<comment type="subcellular location">
    <subcellularLocation>
        <location evidence="1">Nucleus</location>
    </subcellularLocation>
</comment>
<organism evidence="7 8">
    <name type="scientific">Platanthera guangdongensis</name>
    <dbReference type="NCBI Taxonomy" id="2320717"/>
    <lineage>
        <taxon>Eukaryota</taxon>
        <taxon>Viridiplantae</taxon>
        <taxon>Streptophyta</taxon>
        <taxon>Embryophyta</taxon>
        <taxon>Tracheophyta</taxon>
        <taxon>Spermatophyta</taxon>
        <taxon>Magnoliopsida</taxon>
        <taxon>Liliopsida</taxon>
        <taxon>Asparagales</taxon>
        <taxon>Orchidaceae</taxon>
        <taxon>Orchidoideae</taxon>
        <taxon>Orchideae</taxon>
        <taxon>Orchidinae</taxon>
        <taxon>Platanthera</taxon>
    </lineage>
</organism>
<evidence type="ECO:0000256" key="5">
    <source>
        <dbReference type="ARBA" id="ARBA00023242"/>
    </source>
</evidence>
<keyword evidence="3" id="KW-0805">Transcription regulation</keyword>
<dbReference type="InterPro" id="IPR011598">
    <property type="entry name" value="bHLH_dom"/>
</dbReference>
<name>A0ABR2LXR3_9ASPA</name>
<protein>
    <submittedName>
        <fullName evidence="7">Transcription factor bHLH117</fullName>
    </submittedName>
</protein>
<dbReference type="Gene3D" id="4.10.280.10">
    <property type="entry name" value="Helix-loop-helix DNA-binding domain"/>
    <property type="match status" value="1"/>
</dbReference>
<dbReference type="PANTHER" id="PTHR45914">
    <property type="entry name" value="TRANSCRIPTION FACTOR HEC3-RELATED"/>
    <property type="match status" value="1"/>
</dbReference>
<dbReference type="InterPro" id="IPR036638">
    <property type="entry name" value="HLH_DNA-bd_sf"/>
</dbReference>
<evidence type="ECO:0000256" key="4">
    <source>
        <dbReference type="ARBA" id="ARBA00023163"/>
    </source>
</evidence>
<evidence type="ECO:0000256" key="2">
    <source>
        <dbReference type="ARBA" id="ARBA00005510"/>
    </source>
</evidence>
<evidence type="ECO:0000256" key="1">
    <source>
        <dbReference type="ARBA" id="ARBA00004123"/>
    </source>
</evidence>
<dbReference type="EMBL" id="JBBWWR010000014">
    <property type="protein sequence ID" value="KAK8953178.1"/>
    <property type="molecule type" value="Genomic_DNA"/>
</dbReference>
<dbReference type="SUPFAM" id="SSF47459">
    <property type="entry name" value="HLH, helix-loop-helix DNA-binding domain"/>
    <property type="match status" value="1"/>
</dbReference>
<dbReference type="InterPro" id="IPR045843">
    <property type="entry name" value="IND-like"/>
</dbReference>
<accession>A0ABR2LXR3</accession>
<keyword evidence="5" id="KW-0539">Nucleus</keyword>